<accession>A0A252F5X8</accession>
<dbReference type="EMBL" id="NHOC01000003">
    <property type="protein sequence ID" value="OUM21164.1"/>
    <property type="molecule type" value="Genomic_DNA"/>
</dbReference>
<comment type="caution">
    <text evidence="1">The sequence shown here is derived from an EMBL/GenBank/DDBJ whole genome shotgun (WGS) entry which is preliminary data.</text>
</comment>
<evidence type="ECO:0000313" key="2">
    <source>
        <dbReference type="Proteomes" id="UP000194903"/>
    </source>
</evidence>
<evidence type="ECO:0000313" key="1">
    <source>
        <dbReference type="EMBL" id="OUM21164.1"/>
    </source>
</evidence>
<reference evidence="1 2" key="1">
    <citation type="submission" date="2017-05" db="EMBL/GenBank/DDBJ databases">
        <title>Butyricicoccus porcorum sp. nov. a butyrate-producing bacterium from the swine intestinal tract.</title>
        <authorList>
            <person name="Trachsel J."/>
            <person name="Humphrey S."/>
            <person name="Allen H.K."/>
        </authorList>
    </citation>
    <scope>NUCLEOTIDE SEQUENCE [LARGE SCALE GENOMIC DNA]</scope>
    <source>
        <strain evidence="1">BB10</strain>
    </source>
</reference>
<proteinExistence type="predicted"/>
<gene>
    <name evidence="1" type="ORF">CBW42_03775</name>
</gene>
<dbReference type="AlphaFoldDB" id="A0A252F5X8"/>
<keyword evidence="2" id="KW-1185">Reference proteome</keyword>
<protein>
    <submittedName>
        <fullName evidence="1">Uncharacterized protein</fullName>
    </submittedName>
</protein>
<dbReference type="Proteomes" id="UP000194903">
    <property type="component" value="Unassembled WGS sequence"/>
</dbReference>
<organism evidence="1 2">
    <name type="scientific">Butyricicoccus porcorum</name>
    <dbReference type="NCBI Taxonomy" id="1945634"/>
    <lineage>
        <taxon>Bacteria</taxon>
        <taxon>Bacillati</taxon>
        <taxon>Bacillota</taxon>
        <taxon>Clostridia</taxon>
        <taxon>Eubacteriales</taxon>
        <taxon>Butyricicoccaceae</taxon>
        <taxon>Butyricicoccus</taxon>
    </lineage>
</organism>
<sequence length="88" mass="9777">MAAINPQFAVFPTGDKFLPADRAHGFSYGLPMLRHRVVIPPQPPAYIGAKFSVPAYPVLHNGSAALRAELMHHTIQKFLFVLFHRVSP</sequence>
<name>A0A252F5X8_9FIRM</name>